<dbReference type="PANTHER" id="PTHR30483">
    <property type="entry name" value="LEUCINE-SPECIFIC-BINDING PROTEIN"/>
    <property type="match status" value="1"/>
</dbReference>
<evidence type="ECO:0000313" key="6">
    <source>
        <dbReference type="Proteomes" id="UP000550714"/>
    </source>
</evidence>
<evidence type="ECO:0000256" key="1">
    <source>
        <dbReference type="ARBA" id="ARBA00010062"/>
    </source>
</evidence>
<dbReference type="EMBL" id="JACHWU010000002">
    <property type="protein sequence ID" value="MBB3051446.1"/>
    <property type="molecule type" value="Genomic_DNA"/>
</dbReference>
<dbReference type="PROSITE" id="PS51257">
    <property type="entry name" value="PROKAR_LIPOPROTEIN"/>
    <property type="match status" value="1"/>
</dbReference>
<evidence type="ECO:0000256" key="3">
    <source>
        <dbReference type="SAM" id="SignalP"/>
    </source>
</evidence>
<feature type="signal peptide" evidence="3">
    <location>
        <begin position="1"/>
        <end position="31"/>
    </location>
</feature>
<keyword evidence="2 3" id="KW-0732">Signal</keyword>
<evidence type="ECO:0000256" key="2">
    <source>
        <dbReference type="ARBA" id="ARBA00022729"/>
    </source>
</evidence>
<gene>
    <name evidence="5" type="ORF">FHS23_002469</name>
</gene>
<dbReference type="AlphaFoldDB" id="A0A839S113"/>
<dbReference type="InterPro" id="IPR028081">
    <property type="entry name" value="Leu-bd"/>
</dbReference>
<comment type="similarity">
    <text evidence="1">Belongs to the leucine-binding protein family.</text>
</comment>
<dbReference type="Proteomes" id="UP000550714">
    <property type="component" value="Unassembled WGS sequence"/>
</dbReference>
<dbReference type="PANTHER" id="PTHR30483:SF6">
    <property type="entry name" value="PERIPLASMIC BINDING PROTEIN OF ABC TRANSPORTER FOR NATURAL AMINO ACIDS"/>
    <property type="match status" value="1"/>
</dbReference>
<evidence type="ECO:0000259" key="4">
    <source>
        <dbReference type="Pfam" id="PF13458"/>
    </source>
</evidence>
<name>A0A839S113_9PSEU</name>
<feature type="chain" id="PRO_5033029118" evidence="3">
    <location>
        <begin position="32"/>
        <end position="395"/>
    </location>
</feature>
<protein>
    <submittedName>
        <fullName evidence="5">Branched-chain amino acid transport system substrate-binding protein</fullName>
    </submittedName>
</protein>
<dbReference type="InterPro" id="IPR051010">
    <property type="entry name" value="BCAA_transport"/>
</dbReference>
<comment type="caution">
    <text evidence="5">The sequence shown here is derived from an EMBL/GenBank/DDBJ whole genome shotgun (WGS) entry which is preliminary data.</text>
</comment>
<sequence>MRVPHRWRRLRRATACALVAVAAVVMSGCDAAEGGIATQEGIPQEIKLLGVRDQTGPVAYAGIGGARGGKLAITEINRSGFLGDGVKLTIEEIDTAGSIETASAEMAQATADRTVHAIMGPTQGQQAATVAPMVERAQVPTIFTQAGSDGVVINDYTFRATAPMASYYHLATEYLAAKGLRDVSVLYNATYPTFAEIGEGAFPKQADRHGLNIVSSTPVQSTTQDFTTPVRSIAGENPEAVVMLLTEPQSVTALTQLRQAGYDGQVMGTSVQGGGNLTEAGRHGEGVIYPTDFSPALRSEKARDFVAAFRERFGQKPDVYAAEGYDGMWWLARAIKASGSASREGIKRGLQQVAKEGFDGVMGELTFEGNDMRVPGVLVRWNGRSEELVSDGGAS</sequence>
<evidence type="ECO:0000313" key="5">
    <source>
        <dbReference type="EMBL" id="MBB3051446.1"/>
    </source>
</evidence>
<dbReference type="SUPFAM" id="SSF53822">
    <property type="entry name" value="Periplasmic binding protein-like I"/>
    <property type="match status" value="1"/>
</dbReference>
<dbReference type="RefSeq" id="WP_221219342.1">
    <property type="nucleotide sequence ID" value="NZ_JACHWU010000002.1"/>
</dbReference>
<dbReference type="Gene3D" id="3.40.50.2300">
    <property type="match status" value="2"/>
</dbReference>
<keyword evidence="6" id="KW-1185">Reference proteome</keyword>
<dbReference type="Pfam" id="PF13458">
    <property type="entry name" value="Peripla_BP_6"/>
    <property type="match status" value="1"/>
</dbReference>
<feature type="domain" description="Leucine-binding protein" evidence="4">
    <location>
        <begin position="46"/>
        <end position="373"/>
    </location>
</feature>
<reference evidence="5 6" key="1">
    <citation type="submission" date="2020-08" db="EMBL/GenBank/DDBJ databases">
        <title>Genomic Encyclopedia of Type Strains, Phase III (KMG-III): the genomes of soil and plant-associated and newly described type strains.</title>
        <authorList>
            <person name="Whitman W."/>
        </authorList>
    </citation>
    <scope>NUCLEOTIDE SEQUENCE [LARGE SCALE GENOMIC DNA]</scope>
    <source>
        <strain evidence="5 6">CECT 8577</strain>
    </source>
</reference>
<accession>A0A839S113</accession>
<proteinExistence type="inferred from homology"/>
<organism evidence="5 6">
    <name type="scientific">Prauserella isguenensis</name>
    <dbReference type="NCBI Taxonomy" id="1470180"/>
    <lineage>
        <taxon>Bacteria</taxon>
        <taxon>Bacillati</taxon>
        <taxon>Actinomycetota</taxon>
        <taxon>Actinomycetes</taxon>
        <taxon>Pseudonocardiales</taxon>
        <taxon>Pseudonocardiaceae</taxon>
        <taxon>Prauserella</taxon>
    </lineage>
</organism>
<dbReference type="InterPro" id="IPR028082">
    <property type="entry name" value="Peripla_BP_I"/>
</dbReference>